<dbReference type="GO" id="GO:0032259">
    <property type="term" value="P:methylation"/>
    <property type="evidence" value="ECO:0007669"/>
    <property type="project" value="UniProtKB-KW"/>
</dbReference>
<evidence type="ECO:0000256" key="7">
    <source>
        <dbReference type="SAM" id="Phobius"/>
    </source>
</evidence>
<evidence type="ECO:0000256" key="3">
    <source>
        <dbReference type="ARBA" id="ARBA00022679"/>
    </source>
</evidence>
<gene>
    <name evidence="8" type="ORF">Cvel_4229</name>
</gene>
<dbReference type="PANTHER" id="PTHR43836:SF2">
    <property type="entry name" value="CATECHOL O-METHYLTRANSFERASE 1-RELATED"/>
    <property type="match status" value="1"/>
</dbReference>
<evidence type="ECO:0000256" key="2">
    <source>
        <dbReference type="ARBA" id="ARBA00022603"/>
    </source>
</evidence>
<keyword evidence="3" id="KW-0808">Transferase</keyword>
<name>A0A0G4G766_9ALVE</name>
<dbReference type="PhylomeDB" id="A0A0G4G766"/>
<dbReference type="GO" id="GO:0006584">
    <property type="term" value="P:catecholamine metabolic process"/>
    <property type="evidence" value="ECO:0007669"/>
    <property type="project" value="UniProtKB-KW"/>
</dbReference>
<keyword evidence="2" id="KW-0489">Methyltransferase</keyword>
<dbReference type="SUPFAM" id="SSF53335">
    <property type="entry name" value="S-adenosyl-L-methionine-dependent methyltransferases"/>
    <property type="match status" value="1"/>
</dbReference>
<dbReference type="Gene3D" id="3.40.50.150">
    <property type="entry name" value="Vaccinia Virus protein VP39"/>
    <property type="match status" value="1"/>
</dbReference>
<reference evidence="8" key="1">
    <citation type="submission" date="2014-11" db="EMBL/GenBank/DDBJ databases">
        <authorList>
            <person name="Otto D Thomas"/>
            <person name="Naeem Raeece"/>
        </authorList>
    </citation>
    <scope>NUCLEOTIDE SEQUENCE</scope>
</reference>
<dbReference type="InterPro" id="IPR029063">
    <property type="entry name" value="SAM-dependent_MTases_sf"/>
</dbReference>
<dbReference type="InterPro" id="IPR002935">
    <property type="entry name" value="SAM_O-MeTrfase"/>
</dbReference>
<dbReference type="VEuPathDB" id="CryptoDB:Cvel_4229"/>
<dbReference type="AlphaFoldDB" id="A0A0G4G766"/>
<dbReference type="EC" id="2.1.1.6" evidence="1"/>
<dbReference type="Pfam" id="PF01596">
    <property type="entry name" value="Methyltransf_3"/>
    <property type="match status" value="1"/>
</dbReference>
<feature type="transmembrane region" description="Helical" evidence="7">
    <location>
        <begin position="21"/>
        <end position="42"/>
    </location>
</feature>
<organism evidence="8">
    <name type="scientific">Chromera velia CCMP2878</name>
    <dbReference type="NCBI Taxonomy" id="1169474"/>
    <lineage>
        <taxon>Eukaryota</taxon>
        <taxon>Sar</taxon>
        <taxon>Alveolata</taxon>
        <taxon>Colpodellida</taxon>
        <taxon>Chromeraceae</taxon>
        <taxon>Chromera</taxon>
    </lineage>
</organism>
<evidence type="ECO:0000256" key="1">
    <source>
        <dbReference type="ARBA" id="ARBA00012880"/>
    </source>
</evidence>
<comment type="similarity">
    <text evidence="6">Belongs to the class I-like SAM-binding methyltransferase superfamily. Cation-dependent O-methyltransferase family.</text>
</comment>
<accession>A0A0G4G766</accession>
<sequence>MVKDKTKAAGAVSPERGLGSSLFSLPLLSCVALVSAACFFFSTHIWTAYHMGLCIIPVVSPLDLGLHFSLHLKALDFVLHHPNVVAKSQLPETDPARAGAVIDAIDELGHSGTFMMNVGDVKGEILDEVLERKLREFFREKGDGEEEFLLVEFGTYIGYGTLRIGRVLRRLNLPEDQLWRVSVVSIDPSSATRAVASVLWETAGVRSLIDYRMAFSGDVLAELKEKHRKIDFLFIDHLKHLYLPDLEFCLENDLLKSGAVVVGDNLIWPGAPDFKKFVVDRTDLFETEIREGKVEYLSWTDHVGVSVFKK</sequence>
<evidence type="ECO:0000313" key="8">
    <source>
        <dbReference type="EMBL" id="CEM24069.1"/>
    </source>
</evidence>
<evidence type="ECO:0000256" key="6">
    <source>
        <dbReference type="ARBA" id="ARBA00023453"/>
    </source>
</evidence>
<evidence type="ECO:0000256" key="4">
    <source>
        <dbReference type="ARBA" id="ARBA00022691"/>
    </source>
</evidence>
<keyword evidence="4" id="KW-0949">S-adenosyl-L-methionine</keyword>
<dbReference type="GO" id="GO:0016206">
    <property type="term" value="F:catechol O-methyltransferase activity"/>
    <property type="evidence" value="ECO:0007669"/>
    <property type="project" value="UniProtKB-EC"/>
</dbReference>
<keyword evidence="5" id="KW-0128">Catecholamine metabolism</keyword>
<keyword evidence="7" id="KW-0472">Membrane</keyword>
<evidence type="ECO:0000256" key="5">
    <source>
        <dbReference type="ARBA" id="ARBA00022939"/>
    </source>
</evidence>
<dbReference type="PANTHER" id="PTHR43836">
    <property type="entry name" value="CATECHOL O-METHYLTRANSFERASE 1-RELATED"/>
    <property type="match status" value="1"/>
</dbReference>
<keyword evidence="7" id="KW-0812">Transmembrane</keyword>
<dbReference type="EMBL" id="CDMZ01000926">
    <property type="protein sequence ID" value="CEM24069.1"/>
    <property type="molecule type" value="Genomic_DNA"/>
</dbReference>
<proteinExistence type="inferred from homology"/>
<keyword evidence="7" id="KW-1133">Transmembrane helix</keyword>
<dbReference type="PROSITE" id="PS51682">
    <property type="entry name" value="SAM_OMT_I"/>
    <property type="match status" value="1"/>
</dbReference>
<protein>
    <recommendedName>
        <fullName evidence="1">catechol O-methyltransferase</fullName>
        <ecNumber evidence="1">2.1.1.6</ecNumber>
    </recommendedName>
</protein>